<name>A0A7Y6BT29_9BACL</name>
<evidence type="ECO:0000313" key="1">
    <source>
        <dbReference type="EMBL" id="NUU73876.1"/>
    </source>
</evidence>
<dbReference type="Gene3D" id="1.10.260.40">
    <property type="entry name" value="lambda repressor-like DNA-binding domains"/>
    <property type="match status" value="1"/>
</dbReference>
<protein>
    <recommendedName>
        <fullName evidence="3">HTH cro/C1-type domain-containing protein</fullName>
    </recommendedName>
</protein>
<proteinExistence type="predicted"/>
<dbReference type="InterPro" id="IPR010982">
    <property type="entry name" value="Lambda_DNA-bd_dom_sf"/>
</dbReference>
<dbReference type="CDD" id="cd00093">
    <property type="entry name" value="HTH_XRE"/>
    <property type="match status" value="1"/>
</dbReference>
<dbReference type="EMBL" id="JABMCB010000104">
    <property type="protein sequence ID" value="NUU73876.1"/>
    <property type="molecule type" value="Genomic_DNA"/>
</dbReference>
<dbReference type="RefSeq" id="WP_175393896.1">
    <property type="nucleotide sequence ID" value="NZ_JABMCB010000104.1"/>
</dbReference>
<sequence length="87" mass="9904">MNQINNPNVFPIGDKVIELMVAKGMDLDDLSKKTGLANESLASFFMSKEPVTQFFADELAKVFSPPADYWINLDRAYRNKHKRVNLV</sequence>
<dbReference type="Proteomes" id="UP000526125">
    <property type="component" value="Unassembled WGS sequence"/>
</dbReference>
<dbReference type="GO" id="GO:0003677">
    <property type="term" value="F:DNA binding"/>
    <property type="evidence" value="ECO:0007669"/>
    <property type="project" value="InterPro"/>
</dbReference>
<gene>
    <name evidence="1" type="ORF">HP552_01025</name>
</gene>
<organism evidence="1 2">
    <name type="scientific">Paenibacillus xylanilyticus</name>
    <dbReference type="NCBI Taxonomy" id="248903"/>
    <lineage>
        <taxon>Bacteria</taxon>
        <taxon>Bacillati</taxon>
        <taxon>Bacillota</taxon>
        <taxon>Bacilli</taxon>
        <taxon>Bacillales</taxon>
        <taxon>Paenibacillaceae</taxon>
        <taxon>Paenibacillus</taxon>
    </lineage>
</organism>
<comment type="caution">
    <text evidence="1">The sequence shown here is derived from an EMBL/GenBank/DDBJ whole genome shotgun (WGS) entry which is preliminary data.</text>
</comment>
<keyword evidence="2" id="KW-1185">Reference proteome</keyword>
<reference evidence="1 2" key="1">
    <citation type="submission" date="2020-05" db="EMBL/GenBank/DDBJ databases">
        <title>Genome Sequencing of Type Strains.</title>
        <authorList>
            <person name="Lemaire J.F."/>
            <person name="Inderbitzin P."/>
            <person name="Gregorio O.A."/>
            <person name="Collins S.B."/>
            <person name="Wespe N."/>
            <person name="Knight-Connoni V."/>
        </authorList>
    </citation>
    <scope>NUCLEOTIDE SEQUENCE [LARGE SCALE GENOMIC DNA]</scope>
    <source>
        <strain evidence="1 2">LMG 21957</strain>
    </source>
</reference>
<dbReference type="InterPro" id="IPR001387">
    <property type="entry name" value="Cro/C1-type_HTH"/>
</dbReference>
<dbReference type="AlphaFoldDB" id="A0A7Y6BT29"/>
<dbReference type="SUPFAM" id="SSF47413">
    <property type="entry name" value="lambda repressor-like DNA-binding domains"/>
    <property type="match status" value="1"/>
</dbReference>
<evidence type="ECO:0000313" key="2">
    <source>
        <dbReference type="Proteomes" id="UP000526125"/>
    </source>
</evidence>
<evidence type="ECO:0008006" key="3">
    <source>
        <dbReference type="Google" id="ProtNLM"/>
    </source>
</evidence>
<accession>A0A7Y6BT29</accession>